<evidence type="ECO:0000256" key="8">
    <source>
        <dbReference type="SAM" id="MobiDB-lite"/>
    </source>
</evidence>
<dbReference type="GO" id="GO:0046872">
    <property type="term" value="F:metal ion binding"/>
    <property type="evidence" value="ECO:0007669"/>
    <property type="project" value="UniProtKB-KW"/>
</dbReference>
<dbReference type="FunCoup" id="A0A1Q5PW11">
    <property type="interactions" value="13"/>
</dbReference>
<sequence length="385" mass="40934">MKVYLLILLVAAAVTFLATPVVRQLSFRIGALSPVRERDVHSVPTPRLGGLAMLLGVFVALFLARLTPFLKGQLQSPELTAVLVGAILTCLLGAADDLWDLSWELKIGGQILIALVTAYLGVTLYSFPLADLTIGSSQLSMTVSVMVIVLLMNAVNFVDGLDGLAAGMMGIGVSGFFIYSYVLTRLTGAPSYASLATAISAAIIGVCLGFLPHNFHPARIFMGDSGALLLGFLTGCTIIIVTGQIDPNSVATERVAPVWLPVILPFAIVILPLTDMIMAVVRRTRSGHSPFKADRMHLHHRLLQAGHSVPRAVLVMYLWTAIVSLGLSAVLVIPLRFILPTVAGLVAVGILTTWTVMPDISHNEDVADPPAPAEEQKGSSHAPQP</sequence>
<gene>
    <name evidence="10" type="ORF">BSZ40_06300</name>
</gene>
<reference evidence="11" key="1">
    <citation type="submission" date="2016-12" db="EMBL/GenBank/DDBJ databases">
        <authorList>
            <person name="Meng X."/>
        </authorList>
    </citation>
    <scope>NUCLEOTIDE SEQUENCE [LARGE SCALE GENOMIC DNA]</scope>
    <source>
        <strain evidence="11">DSM 20732</strain>
    </source>
</reference>
<proteinExistence type="predicted"/>
<evidence type="ECO:0000256" key="6">
    <source>
        <dbReference type="ARBA" id="ARBA00023136"/>
    </source>
</evidence>
<feature type="transmembrane region" description="Helical" evidence="9">
    <location>
        <begin position="227"/>
        <end position="246"/>
    </location>
</feature>
<dbReference type="CDD" id="cd06853">
    <property type="entry name" value="GT_WecA_like"/>
    <property type="match status" value="1"/>
</dbReference>
<organism evidence="10 11">
    <name type="scientific">Buchananella hordeovulneris</name>
    <dbReference type="NCBI Taxonomy" id="52770"/>
    <lineage>
        <taxon>Bacteria</taxon>
        <taxon>Bacillati</taxon>
        <taxon>Actinomycetota</taxon>
        <taxon>Actinomycetes</taxon>
        <taxon>Actinomycetales</taxon>
        <taxon>Actinomycetaceae</taxon>
        <taxon>Buchananella</taxon>
    </lineage>
</organism>
<keyword evidence="5 9" id="KW-1133">Transmembrane helix</keyword>
<keyword evidence="6 9" id="KW-0472">Membrane</keyword>
<feature type="transmembrane region" description="Helical" evidence="9">
    <location>
        <begin position="258"/>
        <end position="281"/>
    </location>
</feature>
<dbReference type="GO" id="GO:0016780">
    <property type="term" value="F:phosphotransferase activity, for other substituted phosphate groups"/>
    <property type="evidence" value="ECO:0007669"/>
    <property type="project" value="InterPro"/>
</dbReference>
<evidence type="ECO:0000256" key="4">
    <source>
        <dbReference type="ARBA" id="ARBA00022692"/>
    </source>
</evidence>
<dbReference type="STRING" id="52770.BSZ40_06300"/>
<dbReference type="GO" id="GO:0071555">
    <property type="term" value="P:cell wall organization"/>
    <property type="evidence" value="ECO:0007669"/>
    <property type="project" value="TreeGrafter"/>
</dbReference>
<feature type="transmembrane region" description="Helical" evidence="9">
    <location>
        <begin position="312"/>
        <end position="332"/>
    </location>
</feature>
<evidence type="ECO:0000256" key="9">
    <source>
        <dbReference type="SAM" id="Phobius"/>
    </source>
</evidence>
<feature type="transmembrane region" description="Helical" evidence="9">
    <location>
        <begin position="48"/>
        <end position="67"/>
    </location>
</feature>
<dbReference type="Pfam" id="PF00953">
    <property type="entry name" value="Glycos_transf_4"/>
    <property type="match status" value="1"/>
</dbReference>
<keyword evidence="7" id="KW-0460">Magnesium</keyword>
<feature type="transmembrane region" description="Helical" evidence="9">
    <location>
        <begin position="139"/>
        <end position="158"/>
    </location>
</feature>
<comment type="subcellular location">
    <subcellularLocation>
        <location evidence="1">Cell membrane</location>
        <topology evidence="1">Multi-pass membrane protein</topology>
    </subcellularLocation>
</comment>
<dbReference type="GO" id="GO:0009103">
    <property type="term" value="P:lipopolysaccharide biosynthetic process"/>
    <property type="evidence" value="ECO:0007669"/>
    <property type="project" value="TreeGrafter"/>
</dbReference>
<feature type="binding site" evidence="7">
    <location>
        <position position="224"/>
    </location>
    <ligand>
        <name>Mg(2+)</name>
        <dbReference type="ChEBI" id="CHEBI:18420"/>
    </ligand>
</feature>
<feature type="binding site" evidence="7">
    <location>
        <position position="156"/>
    </location>
    <ligand>
        <name>Mg(2+)</name>
        <dbReference type="ChEBI" id="CHEBI:18420"/>
    </ligand>
</feature>
<dbReference type="GO" id="GO:0044038">
    <property type="term" value="P:cell wall macromolecule biosynthetic process"/>
    <property type="evidence" value="ECO:0007669"/>
    <property type="project" value="TreeGrafter"/>
</dbReference>
<evidence type="ECO:0000313" key="10">
    <source>
        <dbReference type="EMBL" id="OKL51757.1"/>
    </source>
</evidence>
<dbReference type="OrthoDB" id="9783652at2"/>
<dbReference type="EMBL" id="MQVS01000005">
    <property type="protein sequence ID" value="OKL51757.1"/>
    <property type="molecule type" value="Genomic_DNA"/>
</dbReference>
<name>A0A1Q5PW11_9ACTO</name>
<evidence type="ECO:0000313" key="11">
    <source>
        <dbReference type="Proteomes" id="UP000185612"/>
    </source>
</evidence>
<protein>
    <submittedName>
        <fullName evidence="10">Undecaprenyl-phosphate alpha-N-acetylglucosaminyl 1-phosphate transferase</fullName>
    </submittedName>
</protein>
<keyword evidence="4 9" id="KW-0812">Transmembrane</keyword>
<dbReference type="GO" id="GO:0005886">
    <property type="term" value="C:plasma membrane"/>
    <property type="evidence" value="ECO:0007669"/>
    <property type="project" value="UniProtKB-SubCell"/>
</dbReference>
<dbReference type="RefSeq" id="WP_073824351.1">
    <property type="nucleotide sequence ID" value="NZ_JAUNKL010000032.1"/>
</dbReference>
<keyword evidence="2" id="KW-1003">Cell membrane</keyword>
<keyword evidence="3 10" id="KW-0808">Transferase</keyword>
<dbReference type="Proteomes" id="UP000185612">
    <property type="component" value="Unassembled WGS sequence"/>
</dbReference>
<comment type="caution">
    <text evidence="10">The sequence shown here is derived from an EMBL/GenBank/DDBJ whole genome shotgun (WGS) entry which is preliminary data.</text>
</comment>
<feature type="transmembrane region" description="Helical" evidence="9">
    <location>
        <begin position="337"/>
        <end position="357"/>
    </location>
</feature>
<dbReference type="PANTHER" id="PTHR22926">
    <property type="entry name" value="PHOSPHO-N-ACETYLMURAMOYL-PENTAPEPTIDE-TRANSFERASE"/>
    <property type="match status" value="1"/>
</dbReference>
<feature type="region of interest" description="Disordered" evidence="8">
    <location>
        <begin position="363"/>
        <end position="385"/>
    </location>
</feature>
<evidence type="ECO:0000256" key="2">
    <source>
        <dbReference type="ARBA" id="ARBA00022475"/>
    </source>
</evidence>
<evidence type="ECO:0000256" key="3">
    <source>
        <dbReference type="ARBA" id="ARBA00022679"/>
    </source>
</evidence>
<dbReference type="PANTHER" id="PTHR22926:SF3">
    <property type="entry name" value="UNDECAPRENYL-PHOSPHATE ALPHA-N-ACETYLGLUCOSAMINYL 1-PHOSPHATE TRANSFERASE"/>
    <property type="match status" value="1"/>
</dbReference>
<feature type="transmembrane region" description="Helical" evidence="9">
    <location>
        <begin position="164"/>
        <end position="183"/>
    </location>
</feature>
<dbReference type="AlphaFoldDB" id="A0A1Q5PW11"/>
<evidence type="ECO:0000256" key="5">
    <source>
        <dbReference type="ARBA" id="ARBA00022989"/>
    </source>
</evidence>
<comment type="cofactor">
    <cofactor evidence="7">
        <name>Mg(2+)</name>
        <dbReference type="ChEBI" id="CHEBI:18420"/>
    </cofactor>
</comment>
<dbReference type="InterPro" id="IPR000715">
    <property type="entry name" value="Glycosyl_transferase_4"/>
</dbReference>
<feature type="transmembrane region" description="Helical" evidence="9">
    <location>
        <begin position="107"/>
        <end position="127"/>
    </location>
</feature>
<accession>A0A1Q5PW11</accession>
<evidence type="ECO:0000256" key="1">
    <source>
        <dbReference type="ARBA" id="ARBA00004651"/>
    </source>
</evidence>
<keyword evidence="7" id="KW-0479">Metal-binding</keyword>
<evidence type="ECO:0000256" key="7">
    <source>
        <dbReference type="PIRSR" id="PIRSR600715-1"/>
    </source>
</evidence>
<feature type="transmembrane region" description="Helical" evidence="9">
    <location>
        <begin position="195"/>
        <end position="215"/>
    </location>
</feature>
<keyword evidence="11" id="KW-1185">Reference proteome</keyword>